<dbReference type="AlphaFoldDB" id="B9SQ40"/>
<reference evidence="2" key="1">
    <citation type="journal article" date="2010" name="Nat. Biotechnol.">
        <title>Draft genome sequence of the oilseed species Ricinus communis.</title>
        <authorList>
            <person name="Chan A.P."/>
            <person name="Crabtree J."/>
            <person name="Zhao Q."/>
            <person name="Lorenzi H."/>
            <person name="Orvis J."/>
            <person name="Puiu D."/>
            <person name="Melake-Berhan A."/>
            <person name="Jones K.M."/>
            <person name="Redman J."/>
            <person name="Chen G."/>
            <person name="Cahoon E.B."/>
            <person name="Gedil M."/>
            <person name="Stanke M."/>
            <person name="Haas B.J."/>
            <person name="Wortman J.R."/>
            <person name="Fraser-Liggett C.M."/>
            <person name="Ravel J."/>
            <person name="Rabinowicz P.D."/>
        </authorList>
    </citation>
    <scope>NUCLEOTIDE SEQUENCE [LARGE SCALE GENOMIC DNA]</scope>
    <source>
        <strain evidence="2">cv. Hale</strain>
    </source>
</reference>
<proteinExistence type="predicted"/>
<keyword evidence="2" id="KW-1185">Reference proteome</keyword>
<dbReference type="Proteomes" id="UP000008311">
    <property type="component" value="Unassembled WGS sequence"/>
</dbReference>
<name>B9SQ40_RICCO</name>
<accession>B9SQ40</accession>
<sequence>MVPHWTMTTVISKIFYLATIIKCPFHRPPFPPLATTMESLALSCRSPTTLFFWYKKNNGVGVVSQVVSGGGVISCFCLMGGGGGGM</sequence>
<dbReference type="EMBL" id="EQ974076">
    <property type="protein sequence ID" value="EEF34288.1"/>
    <property type="molecule type" value="Genomic_DNA"/>
</dbReference>
<evidence type="ECO:0000313" key="1">
    <source>
        <dbReference type="EMBL" id="EEF34288.1"/>
    </source>
</evidence>
<gene>
    <name evidence="1" type="ORF">RCOM_0644400</name>
</gene>
<protein>
    <submittedName>
        <fullName evidence="1">Uncharacterized protein</fullName>
    </submittedName>
</protein>
<organism evidence="1 2">
    <name type="scientific">Ricinus communis</name>
    <name type="common">Castor bean</name>
    <dbReference type="NCBI Taxonomy" id="3988"/>
    <lineage>
        <taxon>Eukaryota</taxon>
        <taxon>Viridiplantae</taxon>
        <taxon>Streptophyta</taxon>
        <taxon>Embryophyta</taxon>
        <taxon>Tracheophyta</taxon>
        <taxon>Spermatophyta</taxon>
        <taxon>Magnoliopsida</taxon>
        <taxon>eudicotyledons</taxon>
        <taxon>Gunneridae</taxon>
        <taxon>Pentapetalae</taxon>
        <taxon>rosids</taxon>
        <taxon>fabids</taxon>
        <taxon>Malpighiales</taxon>
        <taxon>Euphorbiaceae</taxon>
        <taxon>Acalyphoideae</taxon>
        <taxon>Acalypheae</taxon>
        <taxon>Ricinus</taxon>
    </lineage>
</organism>
<dbReference type="InParanoid" id="B9SQ40"/>
<evidence type="ECO:0000313" key="2">
    <source>
        <dbReference type="Proteomes" id="UP000008311"/>
    </source>
</evidence>